<protein>
    <submittedName>
        <fullName evidence="3">Uncharacterized protein</fullName>
    </submittedName>
</protein>
<evidence type="ECO:0000256" key="1">
    <source>
        <dbReference type="ARBA" id="ARBA00022857"/>
    </source>
</evidence>
<proteinExistence type="predicted"/>
<dbReference type="InterPro" id="IPR000846">
    <property type="entry name" value="DapB_N"/>
</dbReference>
<dbReference type="AlphaFoldDB" id="A0A857L0G8"/>
<accession>A0A857L0G8</accession>
<dbReference type="Pfam" id="PF01113">
    <property type="entry name" value="DapB_N"/>
    <property type="match status" value="1"/>
</dbReference>
<keyword evidence="1" id="KW-0521">NADP</keyword>
<dbReference type="CDD" id="cd24146">
    <property type="entry name" value="nat-AmDH_N_like"/>
    <property type="match status" value="1"/>
</dbReference>
<organism evidence="3">
    <name type="scientific">Gordonia amarae</name>
    <dbReference type="NCBI Taxonomy" id="36821"/>
    <lineage>
        <taxon>Bacteria</taxon>
        <taxon>Bacillati</taxon>
        <taxon>Actinomycetota</taxon>
        <taxon>Actinomycetes</taxon>
        <taxon>Mycobacteriales</taxon>
        <taxon>Gordoniaceae</taxon>
        <taxon>Gordonia</taxon>
    </lineage>
</organism>
<keyword evidence="2" id="KW-0560">Oxidoreductase</keyword>
<evidence type="ECO:0000313" key="3">
    <source>
        <dbReference type="EMBL" id="QHN40781.1"/>
    </source>
</evidence>
<dbReference type="GO" id="GO:0009089">
    <property type="term" value="P:lysine biosynthetic process via diaminopimelate"/>
    <property type="evidence" value="ECO:0007669"/>
    <property type="project" value="InterPro"/>
</dbReference>
<dbReference type="InterPro" id="IPR036291">
    <property type="entry name" value="NAD(P)-bd_dom_sf"/>
</dbReference>
<dbReference type="GO" id="GO:0008839">
    <property type="term" value="F:4-hydroxy-tetrahydrodipicolinate reductase"/>
    <property type="evidence" value="ECO:0007669"/>
    <property type="project" value="InterPro"/>
</dbReference>
<dbReference type="SUPFAM" id="SSF51735">
    <property type="entry name" value="NAD(P)-binding Rossmann-fold domains"/>
    <property type="match status" value="1"/>
</dbReference>
<sequence length="347" mass="37335">MDVQQRHRVVQWTTGKVGSLSLRGILDDPRLELAGVYAFSPDKVGTDAGVLCGRPEVGIAATDDIGDILASDADVVLYTPQLADLDHLTTLLENGLDVVSTNLLLNVGGLRGEVSERLRKACDKGNSSLYISGVNPGWINTVTAAMTAVCRDVRSVTISESADVSVYESPETWQMFGIGQPEPPDSHDMAQMALLSFRDAVERLAASLHTTVDSVDFTIEYATAASTVDLGWMTIEKDTLAALRGGWTGVTPTGVVLRSDVAWYLTPDLNCDWQFLDDHYRITVDGEPGLDTRVRFLPPDSWGNHDWDTMTAMPAVHAIPAVRAASPGILGLDDAGLSAAPVGLWSR</sequence>
<dbReference type="Gene3D" id="3.40.50.720">
    <property type="entry name" value="NAD(P)-binding Rossmann-like Domain"/>
    <property type="match status" value="1"/>
</dbReference>
<reference evidence="3" key="1">
    <citation type="journal article" date="2021" name="Nat. Microbiol.">
        <title>Cocultivation of an ultrasmall environmental parasitic bacterium with lytic ability against bacteria associated with wastewater foams.</title>
        <authorList>
            <person name="Batinovic S."/>
            <person name="Rose J.J.A."/>
            <person name="Ratcliffe J."/>
            <person name="Seviour R.J."/>
            <person name="Petrovski S."/>
        </authorList>
    </citation>
    <scope>NUCLEOTIDE SEQUENCE</scope>
    <source>
        <strain evidence="3">CON44</strain>
    </source>
</reference>
<gene>
    <name evidence="3" type="ORF">GII30_17935</name>
</gene>
<evidence type="ECO:0000256" key="2">
    <source>
        <dbReference type="ARBA" id="ARBA00023002"/>
    </source>
</evidence>
<dbReference type="EMBL" id="CP045810">
    <property type="protein sequence ID" value="QHN40781.1"/>
    <property type="molecule type" value="Genomic_DNA"/>
</dbReference>
<name>A0A857L0G8_9ACTN</name>